<dbReference type="AlphaFoldDB" id="B0MW54"/>
<protein>
    <submittedName>
        <fullName evidence="1">Uncharacterized protein</fullName>
    </submittedName>
</protein>
<accession>B0MW54</accession>
<name>B0MW54_9BACT</name>
<evidence type="ECO:0000313" key="2">
    <source>
        <dbReference type="Proteomes" id="UP000005819"/>
    </source>
</evidence>
<evidence type="ECO:0000313" key="1">
    <source>
        <dbReference type="EMBL" id="EDS03529.1"/>
    </source>
</evidence>
<dbReference type="HOGENOM" id="CLU_3179354_0_0_10"/>
<keyword evidence="2" id="KW-1185">Reference proteome</keyword>
<gene>
    <name evidence="1" type="ORF">ALIPUT_01355</name>
</gene>
<dbReference type="Proteomes" id="UP000005819">
    <property type="component" value="Unassembled WGS sequence"/>
</dbReference>
<comment type="caution">
    <text evidence="1">The sequence shown here is derived from an EMBL/GenBank/DDBJ whole genome shotgun (WGS) entry which is preliminary data.</text>
</comment>
<organism evidence="1 2">
    <name type="scientific">Alistipes putredinis DSM 17216</name>
    <dbReference type="NCBI Taxonomy" id="445970"/>
    <lineage>
        <taxon>Bacteria</taxon>
        <taxon>Pseudomonadati</taxon>
        <taxon>Bacteroidota</taxon>
        <taxon>Bacteroidia</taxon>
        <taxon>Bacteroidales</taxon>
        <taxon>Rikenellaceae</taxon>
        <taxon>Alistipes</taxon>
    </lineage>
</organism>
<dbReference type="EMBL" id="ABFK02000018">
    <property type="protein sequence ID" value="EDS03529.1"/>
    <property type="molecule type" value="Genomic_DNA"/>
</dbReference>
<reference evidence="1" key="1">
    <citation type="submission" date="2007-10" db="EMBL/GenBank/DDBJ databases">
        <authorList>
            <person name="Fulton L."/>
            <person name="Clifton S."/>
            <person name="Fulton B."/>
            <person name="Xu J."/>
            <person name="Minx P."/>
            <person name="Pepin K.H."/>
            <person name="Johnson M."/>
            <person name="Thiruvilangam P."/>
            <person name="Bhonagiri V."/>
            <person name="Nash W.E."/>
            <person name="Mardis E.R."/>
            <person name="Wilson R.K."/>
        </authorList>
    </citation>
    <scope>NUCLEOTIDE SEQUENCE [LARGE SCALE GENOMIC DNA]</scope>
    <source>
        <strain evidence="1">DSM 17216</strain>
    </source>
</reference>
<reference evidence="1" key="2">
    <citation type="submission" date="2013-09" db="EMBL/GenBank/DDBJ databases">
        <title>Draft genome sequence of Alistipes putredinis (DSM 17216).</title>
        <authorList>
            <person name="Sudarsanam P."/>
            <person name="Ley R."/>
            <person name="Guruge J."/>
            <person name="Turnbaugh P.J."/>
            <person name="Mahowald M."/>
            <person name="Liep D."/>
            <person name="Gordon J."/>
        </authorList>
    </citation>
    <scope>NUCLEOTIDE SEQUENCE</scope>
    <source>
        <strain evidence="1">DSM 17216</strain>
    </source>
</reference>
<proteinExistence type="predicted"/>
<sequence>MLFLEDKVCRILGYLFMAGAVGRSGRFDELLPGYLCSGTFGAYRIL</sequence>